<dbReference type="SUPFAM" id="SSF52096">
    <property type="entry name" value="ClpP/crotonase"/>
    <property type="match status" value="1"/>
</dbReference>
<protein>
    <submittedName>
        <fullName evidence="2">Enoyl-CoA hydratase/isomerase family protein</fullName>
    </submittedName>
</protein>
<accession>A0ABX1NMX7</accession>
<dbReference type="InterPro" id="IPR001753">
    <property type="entry name" value="Enoyl-CoA_hydra/iso"/>
</dbReference>
<dbReference type="EMBL" id="WTVS01000094">
    <property type="protein sequence ID" value="NMG00718.1"/>
    <property type="molecule type" value="Genomic_DNA"/>
</dbReference>
<dbReference type="InterPro" id="IPR029045">
    <property type="entry name" value="ClpP/crotonase-like_dom_sf"/>
</dbReference>
<reference evidence="2 3" key="1">
    <citation type="submission" date="2019-12" db="EMBL/GenBank/DDBJ databases">
        <title>Comparative genomics gives insights into the taxonomy of the Azoarcus-Aromatoleum group and reveals separate origins of nif in the plant-associated Azoarcus and non-plant-associated Aromatoleum sub-groups.</title>
        <authorList>
            <person name="Lafos M."/>
            <person name="Maluk M."/>
            <person name="Batista M."/>
            <person name="Junghare M."/>
            <person name="Carmona M."/>
            <person name="Faoro H."/>
            <person name="Cruz L.M."/>
            <person name="Battistoni F."/>
            <person name="De Souza E."/>
            <person name="Pedrosa F."/>
            <person name="Chen W.-M."/>
            <person name="Poole P.S."/>
            <person name="Dixon R.A."/>
            <person name="James E.K."/>
        </authorList>
    </citation>
    <scope>NUCLEOTIDE SEQUENCE [LARGE SCALE GENOMIC DNA]</scope>
    <source>
        <strain evidence="2 3">T</strain>
    </source>
</reference>
<evidence type="ECO:0000256" key="1">
    <source>
        <dbReference type="ARBA" id="ARBA00005254"/>
    </source>
</evidence>
<dbReference type="PANTHER" id="PTHR43802">
    <property type="entry name" value="ENOYL-COA HYDRATASE"/>
    <property type="match status" value="1"/>
</dbReference>
<organism evidence="2 3">
    <name type="scientific">Aromatoleum toluolicum</name>
    <dbReference type="NCBI Taxonomy" id="90060"/>
    <lineage>
        <taxon>Bacteria</taxon>
        <taxon>Pseudomonadati</taxon>
        <taxon>Pseudomonadota</taxon>
        <taxon>Betaproteobacteria</taxon>
        <taxon>Rhodocyclales</taxon>
        <taxon>Rhodocyclaceae</taxon>
        <taxon>Aromatoleum</taxon>
    </lineage>
</organism>
<evidence type="ECO:0000313" key="3">
    <source>
        <dbReference type="Proteomes" id="UP000634522"/>
    </source>
</evidence>
<gene>
    <name evidence="2" type="ORF">GPA27_25375</name>
</gene>
<dbReference type="Proteomes" id="UP000634522">
    <property type="component" value="Unassembled WGS sequence"/>
</dbReference>
<dbReference type="PANTHER" id="PTHR43802:SF1">
    <property type="entry name" value="IP11341P-RELATED"/>
    <property type="match status" value="1"/>
</dbReference>
<dbReference type="Pfam" id="PF00378">
    <property type="entry name" value="ECH_1"/>
    <property type="match status" value="1"/>
</dbReference>
<dbReference type="RefSeq" id="WP_169143232.1">
    <property type="nucleotide sequence ID" value="NZ_WTVS01000094.1"/>
</dbReference>
<comment type="caution">
    <text evidence="2">The sequence shown here is derived from an EMBL/GenBank/DDBJ whole genome shotgun (WGS) entry which is preliminary data.</text>
</comment>
<evidence type="ECO:0000313" key="2">
    <source>
        <dbReference type="EMBL" id="NMG00718.1"/>
    </source>
</evidence>
<comment type="similarity">
    <text evidence="1">Belongs to the enoyl-CoA hydratase/isomerase family.</text>
</comment>
<dbReference type="CDD" id="cd06558">
    <property type="entry name" value="crotonase-like"/>
    <property type="match status" value="1"/>
</dbReference>
<proteinExistence type="inferred from homology"/>
<dbReference type="Gene3D" id="3.90.226.10">
    <property type="entry name" value="2-enoyl-CoA Hydratase, Chain A, domain 1"/>
    <property type="match status" value="1"/>
</dbReference>
<sequence>MADGDPAILDLTDLRALRFASAGGAGGSPFARDPFLVVAPAGAEEGDEDALAAWLARQPCPVIGLPAKGTAPALLAACDVVLDDPAELAPIAANIRKAPLAAMTLVQVLRVTAGMPPAQALVVESLAYATLQAGPEFAAWSRENPPAPDRVAAEDGPAVRIEREGPHLGLILNRPRSRNAMSVDMRDALCEALQLVVADESLASVTLSGAGACFSTGGDLREFGTAPDPGTAHAIRSQRLPAALLLQCADRVTAHLHSACIGSGIELPAFAHRVTATRDTFIQLTELRFGLIPGAGGCVSLPRRIGRQRTAWLALSGRRIGAATGVAWGLVDEIVD</sequence>
<name>A0ABX1NMX7_9RHOO</name>
<keyword evidence="3" id="KW-1185">Reference proteome</keyword>